<name>A0ABT1ZS45_9BURK</name>
<evidence type="ECO:0000313" key="4">
    <source>
        <dbReference type="Proteomes" id="UP001204151"/>
    </source>
</evidence>
<evidence type="ECO:0000256" key="1">
    <source>
        <dbReference type="SAM" id="Phobius"/>
    </source>
</evidence>
<organism evidence="3 4">
    <name type="scientific">Massilia pinisoli</name>
    <dbReference type="NCBI Taxonomy" id="1772194"/>
    <lineage>
        <taxon>Bacteria</taxon>
        <taxon>Pseudomonadati</taxon>
        <taxon>Pseudomonadota</taxon>
        <taxon>Betaproteobacteria</taxon>
        <taxon>Burkholderiales</taxon>
        <taxon>Oxalobacteraceae</taxon>
        <taxon>Telluria group</taxon>
        <taxon>Massilia</taxon>
    </lineage>
</organism>
<feature type="transmembrane region" description="Helical" evidence="1">
    <location>
        <begin position="64"/>
        <end position="85"/>
    </location>
</feature>
<gene>
    <name evidence="3" type="ORF">NX784_14040</name>
</gene>
<reference evidence="3 4" key="1">
    <citation type="submission" date="2022-08" db="EMBL/GenBank/DDBJ databases">
        <title>Reclassification of Massilia species as members of the genera Telluria, Duganella, Pseudoduganella, Mokoshia gen. nov. and Zemynaea gen. nov. using orthogonal and non-orthogonal genome-based approaches.</title>
        <authorList>
            <person name="Bowman J.P."/>
        </authorList>
    </citation>
    <scope>NUCLEOTIDE SEQUENCE [LARGE SCALE GENOMIC DNA]</scope>
    <source>
        <strain evidence="3 4">JCM 31316</strain>
    </source>
</reference>
<dbReference type="RefSeq" id="WP_258817294.1">
    <property type="nucleotide sequence ID" value="NZ_JANUGW010000009.1"/>
</dbReference>
<feature type="transmembrane region" description="Helical" evidence="1">
    <location>
        <begin position="91"/>
        <end position="108"/>
    </location>
</feature>
<dbReference type="PANTHER" id="PTHR40763:SF5">
    <property type="entry name" value="MEMBRANE PROTEIN"/>
    <property type="match status" value="1"/>
</dbReference>
<dbReference type="EMBL" id="JANUGW010000009">
    <property type="protein sequence ID" value="MCS0582710.1"/>
    <property type="molecule type" value="Genomic_DNA"/>
</dbReference>
<evidence type="ECO:0000259" key="2">
    <source>
        <dbReference type="Pfam" id="PF22570"/>
    </source>
</evidence>
<keyword evidence="4" id="KW-1185">Reference proteome</keyword>
<evidence type="ECO:0000313" key="3">
    <source>
        <dbReference type="EMBL" id="MCS0582710.1"/>
    </source>
</evidence>
<dbReference type="Proteomes" id="UP001204151">
    <property type="component" value="Unassembled WGS sequence"/>
</dbReference>
<accession>A0ABT1ZS45</accession>
<keyword evidence="1" id="KW-1133">Transmembrane helix</keyword>
<dbReference type="InterPro" id="IPR054331">
    <property type="entry name" value="LiaF_TM"/>
</dbReference>
<feature type="transmembrane region" description="Helical" evidence="1">
    <location>
        <begin position="39"/>
        <end position="57"/>
    </location>
</feature>
<keyword evidence="1" id="KW-0472">Membrane</keyword>
<keyword evidence="1" id="KW-0812">Transmembrane</keyword>
<comment type="caution">
    <text evidence="3">The sequence shown here is derived from an EMBL/GenBank/DDBJ whole genome shotgun (WGS) entry which is preliminary data.</text>
</comment>
<feature type="transmembrane region" description="Helical" evidence="1">
    <location>
        <begin position="12"/>
        <end position="27"/>
    </location>
</feature>
<proteinExistence type="predicted"/>
<dbReference type="Pfam" id="PF22570">
    <property type="entry name" value="LiaF-TM"/>
    <property type="match status" value="1"/>
</dbReference>
<protein>
    <submittedName>
        <fullName evidence="3">Cell wall-active antibiotics response protein</fullName>
    </submittedName>
</protein>
<dbReference type="PANTHER" id="PTHR40763">
    <property type="entry name" value="MEMBRANE PROTEIN-RELATED"/>
    <property type="match status" value="1"/>
</dbReference>
<feature type="domain" description="LiaF transmembrane" evidence="2">
    <location>
        <begin position="13"/>
        <end position="107"/>
    </location>
</feature>
<sequence>MENNTNRASSQVVLGLLVVGMGVLFLLDNLDILNFRHAIGFWPLAFIVAGAVALFGNGSRSSNYMGGVLVAIGVLMIAGRMGFFYISWGTLWPLVMIALGGLVLFRSLGPGRVARPGMADGAGADNVVDVVAVLGGFERRVTTSDFRGGEITAILGGCELDLREASIVKEAVINVFAIWGGINIKVPPDWTVVLNGTPLMGGFSEKTVTPPDASKRLVITGYAIMGGVEVRN</sequence>